<feature type="non-terminal residue" evidence="1">
    <location>
        <position position="1"/>
    </location>
</feature>
<dbReference type="OMA" id="NQCYISL"/>
<keyword evidence="2" id="KW-1185">Reference proteome</keyword>
<dbReference type="EMBL" id="KE124028">
    <property type="protein sequence ID" value="EPB84832.1"/>
    <property type="molecule type" value="Genomic_DNA"/>
</dbReference>
<evidence type="ECO:0000313" key="1">
    <source>
        <dbReference type="EMBL" id="EPB84832.1"/>
    </source>
</evidence>
<feature type="non-terminal residue" evidence="1">
    <location>
        <position position="151"/>
    </location>
</feature>
<dbReference type="Proteomes" id="UP000014254">
    <property type="component" value="Unassembled WGS sequence"/>
</dbReference>
<organism evidence="1 2">
    <name type="scientific">Mucor circinelloides f. circinelloides (strain 1006PhL)</name>
    <name type="common">Mucormycosis agent</name>
    <name type="synonym">Calyptromyces circinelloides</name>
    <dbReference type="NCBI Taxonomy" id="1220926"/>
    <lineage>
        <taxon>Eukaryota</taxon>
        <taxon>Fungi</taxon>
        <taxon>Fungi incertae sedis</taxon>
        <taxon>Mucoromycota</taxon>
        <taxon>Mucoromycotina</taxon>
        <taxon>Mucoromycetes</taxon>
        <taxon>Mucorales</taxon>
        <taxon>Mucorineae</taxon>
        <taxon>Mucoraceae</taxon>
        <taxon>Mucor</taxon>
    </lineage>
</organism>
<dbReference type="eggNOG" id="ENOG502TAFI">
    <property type="taxonomic scope" value="Eukaryota"/>
</dbReference>
<gene>
    <name evidence="1" type="ORF">HMPREF1544_08402</name>
</gene>
<sequence length="151" mass="17015">IIKYVVGNVVKFIVKQLPVYQQTIQSFENDRYSVIGYARKTKPKESDGTRSSLLNTMRENLKMRSMVDKVFVSFKTSSNDPIMNMNMANGSKLLEKLDADGNTQDMLRYVSSKKTCLVMLTFAGLTTNISDLEAFLSKNANIEKIVVDSLP</sequence>
<accession>S2J8V3</accession>
<protein>
    <submittedName>
        <fullName evidence="1">Uncharacterized protein</fullName>
    </submittedName>
</protein>
<dbReference type="OrthoDB" id="2270519at2759"/>
<name>S2J8V3_MUCC1</name>
<dbReference type="InParanoid" id="S2J8V3"/>
<proteinExistence type="predicted"/>
<reference evidence="2" key="1">
    <citation type="submission" date="2013-05" db="EMBL/GenBank/DDBJ databases">
        <title>The Genome sequence of Mucor circinelloides f. circinelloides 1006PhL.</title>
        <authorList>
            <consortium name="The Broad Institute Genomics Platform"/>
            <person name="Cuomo C."/>
            <person name="Earl A."/>
            <person name="Findley K."/>
            <person name="Lee S.C."/>
            <person name="Walker B."/>
            <person name="Young S."/>
            <person name="Zeng Q."/>
            <person name="Gargeya S."/>
            <person name="Fitzgerald M."/>
            <person name="Haas B."/>
            <person name="Abouelleil A."/>
            <person name="Allen A.W."/>
            <person name="Alvarado L."/>
            <person name="Arachchi H.M."/>
            <person name="Berlin A.M."/>
            <person name="Chapman S.B."/>
            <person name="Gainer-Dewar J."/>
            <person name="Goldberg J."/>
            <person name="Griggs A."/>
            <person name="Gujja S."/>
            <person name="Hansen M."/>
            <person name="Howarth C."/>
            <person name="Imamovic A."/>
            <person name="Ireland A."/>
            <person name="Larimer J."/>
            <person name="McCowan C."/>
            <person name="Murphy C."/>
            <person name="Pearson M."/>
            <person name="Poon T.W."/>
            <person name="Priest M."/>
            <person name="Roberts A."/>
            <person name="Saif S."/>
            <person name="Shea T."/>
            <person name="Sisk P."/>
            <person name="Sykes S."/>
            <person name="Wortman J."/>
            <person name="Nusbaum C."/>
            <person name="Birren B."/>
        </authorList>
    </citation>
    <scope>NUCLEOTIDE SEQUENCE [LARGE SCALE GENOMIC DNA]</scope>
    <source>
        <strain evidence="2">1006PhL</strain>
    </source>
</reference>
<dbReference type="VEuPathDB" id="FungiDB:HMPREF1544_08402"/>
<evidence type="ECO:0000313" key="2">
    <source>
        <dbReference type="Proteomes" id="UP000014254"/>
    </source>
</evidence>
<dbReference type="AlphaFoldDB" id="S2J8V3"/>